<dbReference type="OrthoDB" id="5985441at2759"/>
<protein>
    <submittedName>
        <fullName evidence="1">Uncharacterized protein LOC111334040</fullName>
    </submittedName>
</protein>
<dbReference type="Proteomes" id="UP001152795">
    <property type="component" value="Unassembled WGS sequence"/>
</dbReference>
<keyword evidence="2" id="KW-1185">Reference proteome</keyword>
<dbReference type="Pfam" id="PF13646">
    <property type="entry name" value="HEAT_2"/>
    <property type="match status" value="1"/>
</dbReference>
<gene>
    <name evidence="1" type="ORF">PACLA_8A022523</name>
</gene>
<reference evidence="1" key="1">
    <citation type="submission" date="2020-04" db="EMBL/GenBank/DDBJ databases">
        <authorList>
            <person name="Alioto T."/>
            <person name="Alioto T."/>
            <person name="Gomez Garrido J."/>
        </authorList>
    </citation>
    <scope>NUCLEOTIDE SEQUENCE</scope>
    <source>
        <strain evidence="1">A484AB</strain>
    </source>
</reference>
<dbReference type="EMBL" id="CACRXK020002044">
    <property type="protein sequence ID" value="CAB3992409.1"/>
    <property type="molecule type" value="Genomic_DNA"/>
</dbReference>
<dbReference type="InterPro" id="IPR052873">
    <property type="entry name" value="HEATR9"/>
</dbReference>
<comment type="caution">
    <text evidence="1">The sequence shown here is derived from an EMBL/GenBank/DDBJ whole genome shotgun (WGS) entry which is preliminary data.</text>
</comment>
<dbReference type="AlphaFoldDB" id="A0A6S7GR32"/>
<sequence length="188" mass="21939">MAHRSVVQYLSYHKAFNVLVRQMNSKDKIIVEALLHELNTSINWKVRVQACDLLMFVGNRHVLVKDVDEIFEILERLLWDHAHQEVRSKVAELLNTLRLRNRACSLVLRRIDDRQETVRAHAIISMATLEMKGEKELKALLDILALDSSVYARIQAVRAFSRLNWNDPRVLRSLKEREKGEGILARYT</sequence>
<name>A0A6S7GR32_PARCT</name>
<accession>A0A6S7GR32</accession>
<dbReference type="PANTHER" id="PTHR38323">
    <property type="entry name" value="PROTEIN HEATR9"/>
    <property type="match status" value="1"/>
</dbReference>
<dbReference type="InterPro" id="IPR016024">
    <property type="entry name" value="ARM-type_fold"/>
</dbReference>
<dbReference type="Gene3D" id="1.25.10.10">
    <property type="entry name" value="Leucine-rich Repeat Variant"/>
    <property type="match status" value="1"/>
</dbReference>
<organism evidence="1 2">
    <name type="scientific">Paramuricea clavata</name>
    <name type="common">Red gorgonian</name>
    <name type="synonym">Violescent sea-whip</name>
    <dbReference type="NCBI Taxonomy" id="317549"/>
    <lineage>
        <taxon>Eukaryota</taxon>
        <taxon>Metazoa</taxon>
        <taxon>Cnidaria</taxon>
        <taxon>Anthozoa</taxon>
        <taxon>Octocorallia</taxon>
        <taxon>Malacalcyonacea</taxon>
        <taxon>Plexauridae</taxon>
        <taxon>Paramuricea</taxon>
    </lineage>
</organism>
<dbReference type="PANTHER" id="PTHR38323:SF1">
    <property type="entry name" value="PROTEIN HEATR9"/>
    <property type="match status" value="1"/>
</dbReference>
<evidence type="ECO:0000313" key="1">
    <source>
        <dbReference type="EMBL" id="CAB3992409.1"/>
    </source>
</evidence>
<proteinExistence type="predicted"/>
<evidence type="ECO:0000313" key="2">
    <source>
        <dbReference type="Proteomes" id="UP001152795"/>
    </source>
</evidence>
<dbReference type="InterPro" id="IPR011989">
    <property type="entry name" value="ARM-like"/>
</dbReference>
<dbReference type="SUPFAM" id="SSF48371">
    <property type="entry name" value="ARM repeat"/>
    <property type="match status" value="1"/>
</dbReference>